<sequence length="246" mass="26541">MLQLERLTLAGRLDGLSLSLAHPEAVALVGPNGSGKSSLLGAMAGLLAPSAGRISLDERPLAEYDWPSLAKRRALLTQRVQPGLAMPVFELLTLGVAPERVEAGLDTLMQTLELVPLLGRDVTTLSGGELQRVVIARTLLQVWPTESAGLLLLDEPLAGLDLHHQHALLGLLRHLVGQGMVVVLSIHDLNLALHWADRLLCLEQGQLVFDGTPDRLELSLIERVFKIKTGRVEAAGRHWILPVGQG</sequence>
<dbReference type="Gene3D" id="3.40.50.300">
    <property type="entry name" value="P-loop containing nucleotide triphosphate hydrolases"/>
    <property type="match status" value="1"/>
</dbReference>
<feature type="domain" description="ABC transporter" evidence="6">
    <location>
        <begin position="2"/>
        <end position="229"/>
    </location>
</feature>
<reference evidence="7 8" key="1">
    <citation type="journal article" date="2013" name="Genome Announc.">
        <title>Draft Genome Sequence of the Aeromonas diversa Type Strain.</title>
        <authorList>
            <person name="Farfan M."/>
            <person name="Spataro N."/>
            <person name="Sanglas A."/>
            <person name="Albarral V."/>
            <person name="Loren J.G."/>
            <person name="Bosch E."/>
            <person name="Fuste M.C."/>
        </authorList>
    </citation>
    <scope>NUCLEOTIDE SEQUENCE [LARGE SCALE GENOMIC DNA]</scope>
    <source>
        <strain evidence="7 8">2478-85</strain>
    </source>
</reference>
<proteinExistence type="predicted"/>
<dbReference type="eggNOG" id="COG4138">
    <property type="taxonomic scope" value="Bacteria"/>
</dbReference>
<dbReference type="PATRIC" id="fig|1268237.3.peg.2264"/>
<dbReference type="Pfam" id="PF00005">
    <property type="entry name" value="ABC_tran"/>
    <property type="match status" value="1"/>
</dbReference>
<dbReference type="InterPro" id="IPR017871">
    <property type="entry name" value="ABC_transporter-like_CS"/>
</dbReference>
<evidence type="ECO:0000256" key="5">
    <source>
        <dbReference type="ARBA" id="ARBA00037066"/>
    </source>
</evidence>
<protein>
    <submittedName>
        <fullName evidence="7">Vitamin B12 import ATP-binding protein BtuD</fullName>
    </submittedName>
</protein>
<dbReference type="PROSITE" id="PS00211">
    <property type="entry name" value="ABC_TRANSPORTER_1"/>
    <property type="match status" value="1"/>
</dbReference>
<dbReference type="GO" id="GO:0005524">
    <property type="term" value="F:ATP binding"/>
    <property type="evidence" value="ECO:0007669"/>
    <property type="project" value="UniProtKB-KW"/>
</dbReference>
<evidence type="ECO:0000256" key="4">
    <source>
        <dbReference type="ARBA" id="ARBA00022967"/>
    </source>
</evidence>
<accession>N9U043</accession>
<evidence type="ECO:0000256" key="2">
    <source>
        <dbReference type="ARBA" id="ARBA00022741"/>
    </source>
</evidence>
<keyword evidence="1" id="KW-0813">Transport</keyword>
<name>N9U043_9GAMM</name>
<dbReference type="PANTHER" id="PTHR42794">
    <property type="entry name" value="HEMIN IMPORT ATP-BINDING PROTEIN HMUV"/>
    <property type="match status" value="1"/>
</dbReference>
<dbReference type="PROSITE" id="PS50893">
    <property type="entry name" value="ABC_TRANSPORTER_2"/>
    <property type="match status" value="1"/>
</dbReference>
<comment type="function">
    <text evidence="5">Part of the ABC transporter complex HmuTUV involved in hemin import. Responsible for energy coupling to the transport system.</text>
</comment>
<keyword evidence="2" id="KW-0547">Nucleotide-binding</keyword>
<dbReference type="Proteomes" id="UP000023775">
    <property type="component" value="Unassembled WGS sequence"/>
</dbReference>
<evidence type="ECO:0000259" key="6">
    <source>
        <dbReference type="PROSITE" id="PS50893"/>
    </source>
</evidence>
<evidence type="ECO:0000313" key="7">
    <source>
        <dbReference type="EMBL" id="ENY71729.1"/>
    </source>
</evidence>
<organism evidence="7 8">
    <name type="scientific">Aeromonas diversa CDC 2478-85</name>
    <dbReference type="NCBI Taxonomy" id="1268237"/>
    <lineage>
        <taxon>Bacteria</taxon>
        <taxon>Pseudomonadati</taxon>
        <taxon>Pseudomonadota</taxon>
        <taxon>Gammaproteobacteria</taxon>
        <taxon>Aeromonadales</taxon>
        <taxon>Aeromonadaceae</taxon>
        <taxon>Aeromonas</taxon>
    </lineage>
</organism>
<dbReference type="InterPro" id="IPR027417">
    <property type="entry name" value="P-loop_NTPase"/>
</dbReference>
<dbReference type="EMBL" id="APVG01000028">
    <property type="protein sequence ID" value="ENY71729.1"/>
    <property type="molecule type" value="Genomic_DNA"/>
</dbReference>
<keyword evidence="8" id="KW-1185">Reference proteome</keyword>
<dbReference type="InterPro" id="IPR003593">
    <property type="entry name" value="AAA+_ATPase"/>
</dbReference>
<evidence type="ECO:0000256" key="1">
    <source>
        <dbReference type="ARBA" id="ARBA00022448"/>
    </source>
</evidence>
<dbReference type="RefSeq" id="WP_005354076.1">
    <property type="nucleotide sequence ID" value="NZ_APVG01000028.1"/>
</dbReference>
<dbReference type="SUPFAM" id="SSF52540">
    <property type="entry name" value="P-loop containing nucleoside triphosphate hydrolases"/>
    <property type="match status" value="1"/>
</dbReference>
<dbReference type="SMART" id="SM00382">
    <property type="entry name" value="AAA"/>
    <property type="match status" value="1"/>
</dbReference>
<dbReference type="AlphaFoldDB" id="N9U043"/>
<dbReference type="GO" id="GO:0016887">
    <property type="term" value="F:ATP hydrolysis activity"/>
    <property type="evidence" value="ECO:0007669"/>
    <property type="project" value="InterPro"/>
</dbReference>
<evidence type="ECO:0000313" key="8">
    <source>
        <dbReference type="Proteomes" id="UP000023775"/>
    </source>
</evidence>
<gene>
    <name evidence="7" type="ORF">G114_11505</name>
</gene>
<comment type="caution">
    <text evidence="7">The sequence shown here is derived from an EMBL/GenBank/DDBJ whole genome shotgun (WGS) entry which is preliminary data.</text>
</comment>
<keyword evidence="3 7" id="KW-0067">ATP-binding</keyword>
<keyword evidence="4" id="KW-1278">Translocase</keyword>
<dbReference type="OrthoDB" id="5292475at2"/>
<dbReference type="CDD" id="cd03214">
    <property type="entry name" value="ABC_Iron-Siderophores_B12_Hemin"/>
    <property type="match status" value="1"/>
</dbReference>
<evidence type="ECO:0000256" key="3">
    <source>
        <dbReference type="ARBA" id="ARBA00022840"/>
    </source>
</evidence>
<dbReference type="PANTHER" id="PTHR42794:SF1">
    <property type="entry name" value="HEMIN IMPORT ATP-BINDING PROTEIN HMUV"/>
    <property type="match status" value="1"/>
</dbReference>
<dbReference type="InterPro" id="IPR003439">
    <property type="entry name" value="ABC_transporter-like_ATP-bd"/>
</dbReference>